<proteinExistence type="predicted"/>
<sequence>MAAFLVVPLFALAAILPVARWLAVSVPPRYEVPAGRTRVVLDEAFGYEHVEPLARRDLVALL</sequence>
<dbReference type="RefSeq" id="WP_344427137.1">
    <property type="nucleotide sequence ID" value="NZ_BAAANN010000030.1"/>
</dbReference>
<keyword evidence="2" id="KW-1185">Reference proteome</keyword>
<dbReference type="EMBL" id="BAAANN010000030">
    <property type="protein sequence ID" value="GAA1978372.1"/>
    <property type="molecule type" value="Genomic_DNA"/>
</dbReference>
<dbReference type="Proteomes" id="UP001501116">
    <property type="component" value="Unassembled WGS sequence"/>
</dbReference>
<comment type="caution">
    <text evidence="1">The sequence shown here is derived from an EMBL/GenBank/DDBJ whole genome shotgun (WGS) entry which is preliminary data.</text>
</comment>
<gene>
    <name evidence="1" type="ORF">GCM10009754_62930</name>
</gene>
<accession>A0ABP5DFV2</accession>
<evidence type="ECO:0000313" key="1">
    <source>
        <dbReference type="EMBL" id="GAA1978372.1"/>
    </source>
</evidence>
<name>A0ABP5DFV2_9PSEU</name>
<organism evidence="1 2">
    <name type="scientific">Amycolatopsis minnesotensis</name>
    <dbReference type="NCBI Taxonomy" id="337894"/>
    <lineage>
        <taxon>Bacteria</taxon>
        <taxon>Bacillati</taxon>
        <taxon>Actinomycetota</taxon>
        <taxon>Actinomycetes</taxon>
        <taxon>Pseudonocardiales</taxon>
        <taxon>Pseudonocardiaceae</taxon>
        <taxon>Amycolatopsis</taxon>
    </lineage>
</organism>
<reference evidence="2" key="1">
    <citation type="journal article" date="2019" name="Int. J. Syst. Evol. Microbiol.">
        <title>The Global Catalogue of Microorganisms (GCM) 10K type strain sequencing project: providing services to taxonomists for standard genome sequencing and annotation.</title>
        <authorList>
            <consortium name="The Broad Institute Genomics Platform"/>
            <consortium name="The Broad Institute Genome Sequencing Center for Infectious Disease"/>
            <person name="Wu L."/>
            <person name="Ma J."/>
        </authorList>
    </citation>
    <scope>NUCLEOTIDE SEQUENCE [LARGE SCALE GENOMIC DNA]</scope>
    <source>
        <strain evidence="2">JCM 14545</strain>
    </source>
</reference>
<evidence type="ECO:0000313" key="2">
    <source>
        <dbReference type="Proteomes" id="UP001501116"/>
    </source>
</evidence>
<protein>
    <submittedName>
        <fullName evidence="1">Uncharacterized protein</fullName>
    </submittedName>
</protein>